<dbReference type="InParanoid" id="E9H5S8"/>
<dbReference type="Proteomes" id="UP000000305">
    <property type="component" value="Unassembled WGS sequence"/>
</dbReference>
<dbReference type="EMBL" id="GL732594">
    <property type="protein sequence ID" value="EFX72922.1"/>
    <property type="molecule type" value="Genomic_DNA"/>
</dbReference>
<gene>
    <name evidence="1" type="ORF">DAPPUDRAFT_253740</name>
</gene>
<organism evidence="1 2">
    <name type="scientific">Daphnia pulex</name>
    <name type="common">Water flea</name>
    <dbReference type="NCBI Taxonomy" id="6669"/>
    <lineage>
        <taxon>Eukaryota</taxon>
        <taxon>Metazoa</taxon>
        <taxon>Ecdysozoa</taxon>
        <taxon>Arthropoda</taxon>
        <taxon>Crustacea</taxon>
        <taxon>Branchiopoda</taxon>
        <taxon>Diplostraca</taxon>
        <taxon>Cladocera</taxon>
        <taxon>Anomopoda</taxon>
        <taxon>Daphniidae</taxon>
        <taxon>Daphnia</taxon>
    </lineage>
</organism>
<accession>E9H5S8</accession>
<dbReference type="KEGG" id="dpx:DAPPUDRAFT_253740"/>
<sequence>MQVFSFLASHQHQCQRQDNQHPILLEKLLIVTKVQCSALIGLVFILKVINTHIE</sequence>
<keyword evidence="2" id="KW-1185">Reference proteome</keyword>
<protein>
    <submittedName>
        <fullName evidence="1">Uncharacterized protein</fullName>
    </submittedName>
</protein>
<proteinExistence type="predicted"/>
<reference evidence="1 2" key="1">
    <citation type="journal article" date="2011" name="Science">
        <title>The ecoresponsive genome of Daphnia pulex.</title>
        <authorList>
            <person name="Colbourne J.K."/>
            <person name="Pfrender M.E."/>
            <person name="Gilbert D."/>
            <person name="Thomas W.K."/>
            <person name="Tucker A."/>
            <person name="Oakley T.H."/>
            <person name="Tokishita S."/>
            <person name="Aerts A."/>
            <person name="Arnold G.J."/>
            <person name="Basu M.K."/>
            <person name="Bauer D.J."/>
            <person name="Caceres C.E."/>
            <person name="Carmel L."/>
            <person name="Casola C."/>
            <person name="Choi J.H."/>
            <person name="Detter J.C."/>
            <person name="Dong Q."/>
            <person name="Dusheyko S."/>
            <person name="Eads B.D."/>
            <person name="Frohlich T."/>
            <person name="Geiler-Samerotte K.A."/>
            <person name="Gerlach D."/>
            <person name="Hatcher P."/>
            <person name="Jogdeo S."/>
            <person name="Krijgsveld J."/>
            <person name="Kriventseva E.V."/>
            <person name="Kultz D."/>
            <person name="Laforsch C."/>
            <person name="Lindquist E."/>
            <person name="Lopez J."/>
            <person name="Manak J.R."/>
            <person name="Muller J."/>
            <person name="Pangilinan J."/>
            <person name="Patwardhan R.P."/>
            <person name="Pitluck S."/>
            <person name="Pritham E.J."/>
            <person name="Rechtsteiner A."/>
            <person name="Rho M."/>
            <person name="Rogozin I.B."/>
            <person name="Sakarya O."/>
            <person name="Salamov A."/>
            <person name="Schaack S."/>
            <person name="Shapiro H."/>
            <person name="Shiga Y."/>
            <person name="Skalitzky C."/>
            <person name="Smith Z."/>
            <person name="Souvorov A."/>
            <person name="Sung W."/>
            <person name="Tang Z."/>
            <person name="Tsuchiya D."/>
            <person name="Tu H."/>
            <person name="Vos H."/>
            <person name="Wang M."/>
            <person name="Wolf Y.I."/>
            <person name="Yamagata H."/>
            <person name="Yamada T."/>
            <person name="Ye Y."/>
            <person name="Shaw J.R."/>
            <person name="Andrews J."/>
            <person name="Crease T.J."/>
            <person name="Tang H."/>
            <person name="Lucas S.M."/>
            <person name="Robertson H.M."/>
            <person name="Bork P."/>
            <person name="Koonin E.V."/>
            <person name="Zdobnov E.M."/>
            <person name="Grigoriev I.V."/>
            <person name="Lynch M."/>
            <person name="Boore J.L."/>
        </authorList>
    </citation>
    <scope>NUCLEOTIDE SEQUENCE [LARGE SCALE GENOMIC DNA]</scope>
</reference>
<evidence type="ECO:0000313" key="2">
    <source>
        <dbReference type="Proteomes" id="UP000000305"/>
    </source>
</evidence>
<name>E9H5S8_DAPPU</name>
<dbReference type="HOGENOM" id="CLU_3052467_0_0_1"/>
<dbReference type="AlphaFoldDB" id="E9H5S8"/>
<evidence type="ECO:0000313" key="1">
    <source>
        <dbReference type="EMBL" id="EFX72922.1"/>
    </source>
</evidence>